<evidence type="ECO:0000259" key="11">
    <source>
        <dbReference type="Pfam" id="PF01035"/>
    </source>
</evidence>
<evidence type="ECO:0000256" key="7">
    <source>
        <dbReference type="ARBA" id="ARBA00022679"/>
    </source>
</evidence>
<sequence>MQEFLIHPEFTLTLIWKNNLIEKTLLQPADSGTTSCMKTSPRPSRALGNLYRHYLNREPLHPEIPLAWKNMPPFRARVLRTLFWLVPWGRIMTYSGLAAMAGNPGAARAVGTAMACNPWPVIIPCHRVIRADRGLGGFSCGTELKKKLLALEDIIL</sequence>
<evidence type="ECO:0000256" key="1">
    <source>
        <dbReference type="ARBA" id="ARBA00001286"/>
    </source>
</evidence>
<keyword evidence="6 12" id="KW-0489">Methyltransferase</keyword>
<evidence type="ECO:0000256" key="10">
    <source>
        <dbReference type="ARBA" id="ARBA00049348"/>
    </source>
</evidence>
<dbReference type="PANTHER" id="PTHR46460">
    <property type="entry name" value="METHYLATED-DNA--PROTEIN-CYSTEINE METHYLTRANSFERASE"/>
    <property type="match status" value="1"/>
</dbReference>
<evidence type="ECO:0000256" key="4">
    <source>
        <dbReference type="ARBA" id="ARBA00011918"/>
    </source>
</evidence>
<evidence type="ECO:0000313" key="12">
    <source>
        <dbReference type="EMBL" id="EFI34289.1"/>
    </source>
</evidence>
<name>D6SNG3_9BACT</name>
<feature type="domain" description="Methylated-DNA-[protein]-cysteine S-methyltransferase DNA binding" evidence="11">
    <location>
        <begin position="73"/>
        <end position="153"/>
    </location>
</feature>
<keyword evidence="7" id="KW-0808">Transferase</keyword>
<dbReference type="FunFam" id="1.10.10.10:FF:000214">
    <property type="entry name" value="Methylated-DNA--protein-cysteine methyltransferase"/>
    <property type="match status" value="1"/>
</dbReference>
<evidence type="ECO:0000256" key="6">
    <source>
        <dbReference type="ARBA" id="ARBA00022603"/>
    </source>
</evidence>
<comment type="function">
    <text evidence="2">Involved in the cellular defense against the biological effects of O6-methylguanine (O6-MeG) and O4-methylthymine (O4-MeT) in DNA. Repairs the methylated nucleobase in DNA by stoichiometrically transferring the methyl group to a cysteine residue in the enzyme. This is a suicide reaction: the enzyme is irreversibly inactivated.</text>
</comment>
<dbReference type="GO" id="GO:0006281">
    <property type="term" value="P:DNA repair"/>
    <property type="evidence" value="ECO:0007669"/>
    <property type="project" value="UniProtKB-KW"/>
</dbReference>
<dbReference type="SUPFAM" id="SSF46767">
    <property type="entry name" value="Methylated DNA-protein cysteine methyltransferase, C-terminal domain"/>
    <property type="match status" value="1"/>
</dbReference>
<dbReference type="EC" id="2.1.1.63" evidence="4"/>
<proteinExistence type="inferred from homology"/>
<dbReference type="InterPro" id="IPR001497">
    <property type="entry name" value="MethylDNA_cys_MeTrfase_AS"/>
</dbReference>
<evidence type="ECO:0000313" key="13">
    <source>
        <dbReference type="Proteomes" id="UP000005496"/>
    </source>
</evidence>
<dbReference type="EMBL" id="ACJN02000002">
    <property type="protein sequence ID" value="EFI34289.1"/>
    <property type="molecule type" value="Genomic_DNA"/>
</dbReference>
<evidence type="ECO:0000256" key="2">
    <source>
        <dbReference type="ARBA" id="ARBA00003317"/>
    </source>
</evidence>
<evidence type="ECO:0000256" key="8">
    <source>
        <dbReference type="ARBA" id="ARBA00022763"/>
    </source>
</evidence>
<dbReference type="InterPro" id="IPR036217">
    <property type="entry name" value="MethylDNA_cys_MeTrfase_DNAb"/>
</dbReference>
<comment type="caution">
    <text evidence="12">The sequence shown here is derived from an EMBL/GenBank/DDBJ whole genome shotgun (WGS) entry which is preliminary data.</text>
</comment>
<organism evidence="12 13">
    <name type="scientific">Desulfonatronospira thiodismutans ASO3-1</name>
    <dbReference type="NCBI Taxonomy" id="555779"/>
    <lineage>
        <taxon>Bacteria</taxon>
        <taxon>Pseudomonadati</taxon>
        <taxon>Thermodesulfobacteriota</taxon>
        <taxon>Desulfovibrionia</taxon>
        <taxon>Desulfovibrionales</taxon>
        <taxon>Desulfonatronovibrionaceae</taxon>
        <taxon>Desulfonatronospira</taxon>
    </lineage>
</organism>
<keyword evidence="9" id="KW-0234">DNA repair</keyword>
<comment type="similarity">
    <text evidence="3">Belongs to the MGMT family.</text>
</comment>
<dbReference type="eggNOG" id="COG0350">
    <property type="taxonomic scope" value="Bacteria"/>
</dbReference>
<comment type="catalytic activity">
    <reaction evidence="10">
        <text>a 6-O-methyl-2'-deoxyguanosine in DNA + L-cysteinyl-[protein] = S-methyl-L-cysteinyl-[protein] + a 2'-deoxyguanosine in DNA</text>
        <dbReference type="Rhea" id="RHEA:24000"/>
        <dbReference type="Rhea" id="RHEA-COMP:10131"/>
        <dbReference type="Rhea" id="RHEA-COMP:10132"/>
        <dbReference type="Rhea" id="RHEA-COMP:11367"/>
        <dbReference type="Rhea" id="RHEA-COMP:11368"/>
        <dbReference type="ChEBI" id="CHEBI:29950"/>
        <dbReference type="ChEBI" id="CHEBI:82612"/>
        <dbReference type="ChEBI" id="CHEBI:85445"/>
        <dbReference type="ChEBI" id="CHEBI:85448"/>
        <dbReference type="EC" id="2.1.1.63"/>
    </reaction>
</comment>
<evidence type="ECO:0000256" key="5">
    <source>
        <dbReference type="ARBA" id="ARBA00015377"/>
    </source>
</evidence>
<dbReference type="PANTHER" id="PTHR46460:SF1">
    <property type="entry name" value="METHYLATED-DNA--PROTEIN-CYSTEINE METHYLTRANSFERASE"/>
    <property type="match status" value="1"/>
</dbReference>
<reference evidence="12" key="1">
    <citation type="submission" date="2010-05" db="EMBL/GenBank/DDBJ databases">
        <title>The draft genome of Desulfonatronospira thiodismutans ASO3-1.</title>
        <authorList>
            <consortium name="US DOE Joint Genome Institute (JGI-PGF)"/>
            <person name="Lucas S."/>
            <person name="Copeland A."/>
            <person name="Lapidus A."/>
            <person name="Cheng J.-F."/>
            <person name="Bruce D."/>
            <person name="Goodwin L."/>
            <person name="Pitluck S."/>
            <person name="Chertkov O."/>
            <person name="Brettin T."/>
            <person name="Detter J.C."/>
            <person name="Han C."/>
            <person name="Land M.L."/>
            <person name="Hauser L."/>
            <person name="Kyrpides N."/>
            <person name="Mikhailova N."/>
            <person name="Muyzer G."/>
            <person name="Woyke T."/>
        </authorList>
    </citation>
    <scope>NUCLEOTIDE SEQUENCE [LARGE SCALE GENOMIC DNA]</scope>
    <source>
        <strain evidence="12">ASO3-1</strain>
    </source>
</reference>
<dbReference type="CDD" id="cd06445">
    <property type="entry name" value="ATase"/>
    <property type="match status" value="1"/>
</dbReference>
<dbReference type="Pfam" id="PF01035">
    <property type="entry name" value="DNA_binding_1"/>
    <property type="match status" value="1"/>
</dbReference>
<keyword evidence="13" id="KW-1185">Reference proteome</keyword>
<comment type="catalytic activity">
    <reaction evidence="1">
        <text>a 4-O-methyl-thymidine in DNA + L-cysteinyl-[protein] = a thymidine in DNA + S-methyl-L-cysteinyl-[protein]</text>
        <dbReference type="Rhea" id="RHEA:53428"/>
        <dbReference type="Rhea" id="RHEA-COMP:10131"/>
        <dbReference type="Rhea" id="RHEA-COMP:10132"/>
        <dbReference type="Rhea" id="RHEA-COMP:13555"/>
        <dbReference type="Rhea" id="RHEA-COMP:13556"/>
        <dbReference type="ChEBI" id="CHEBI:29950"/>
        <dbReference type="ChEBI" id="CHEBI:82612"/>
        <dbReference type="ChEBI" id="CHEBI:137386"/>
        <dbReference type="ChEBI" id="CHEBI:137387"/>
        <dbReference type="EC" id="2.1.1.63"/>
    </reaction>
</comment>
<evidence type="ECO:0000256" key="9">
    <source>
        <dbReference type="ARBA" id="ARBA00023204"/>
    </source>
</evidence>
<keyword evidence="8" id="KW-0227">DNA damage</keyword>
<protein>
    <recommendedName>
        <fullName evidence="5">Methylated-DNA--protein-cysteine methyltransferase</fullName>
        <ecNumber evidence="4">2.1.1.63</ecNumber>
    </recommendedName>
</protein>
<dbReference type="InterPro" id="IPR014048">
    <property type="entry name" value="MethylDNA_cys_MeTrfase_DNA-bd"/>
</dbReference>
<dbReference type="RefSeq" id="WP_008869617.1">
    <property type="nucleotide sequence ID" value="NZ_ACJN02000002.1"/>
</dbReference>
<dbReference type="AlphaFoldDB" id="D6SNG3"/>
<dbReference type="Proteomes" id="UP000005496">
    <property type="component" value="Unassembled WGS sequence"/>
</dbReference>
<dbReference type="OrthoDB" id="9802228at2"/>
<dbReference type="NCBIfam" id="TIGR00589">
    <property type="entry name" value="ogt"/>
    <property type="match status" value="1"/>
</dbReference>
<accession>D6SNG3</accession>
<dbReference type="InterPro" id="IPR036388">
    <property type="entry name" value="WH-like_DNA-bd_sf"/>
</dbReference>
<dbReference type="Gene3D" id="1.10.10.10">
    <property type="entry name" value="Winged helix-like DNA-binding domain superfamily/Winged helix DNA-binding domain"/>
    <property type="match status" value="1"/>
</dbReference>
<gene>
    <name evidence="12" type="ORF">Dthio_PD1640</name>
</gene>
<evidence type="ECO:0000256" key="3">
    <source>
        <dbReference type="ARBA" id="ARBA00008711"/>
    </source>
</evidence>
<dbReference type="GO" id="GO:0003908">
    <property type="term" value="F:methylated-DNA-[protein]-cysteine S-methyltransferase activity"/>
    <property type="evidence" value="ECO:0007669"/>
    <property type="project" value="UniProtKB-EC"/>
</dbReference>
<dbReference type="GO" id="GO:0032259">
    <property type="term" value="P:methylation"/>
    <property type="evidence" value="ECO:0007669"/>
    <property type="project" value="UniProtKB-KW"/>
</dbReference>
<dbReference type="PROSITE" id="PS00374">
    <property type="entry name" value="MGMT"/>
    <property type="match status" value="1"/>
</dbReference>